<keyword evidence="1" id="KW-0812">Transmembrane</keyword>
<name>A0AAX3YQN4_RHOOP</name>
<protein>
    <submittedName>
        <fullName evidence="3">DUF6131 family protein</fullName>
    </submittedName>
</protein>
<evidence type="ECO:0000313" key="4">
    <source>
        <dbReference type="Proteomes" id="UP001066327"/>
    </source>
</evidence>
<sequence length="51" mass="5316">MIILGIILAIIGAVAGIPVLLYVGIALIVIGVVLEIMGMTGHAVAGRRHYY</sequence>
<dbReference type="RefSeq" id="WP_005257862.1">
    <property type="nucleotide sequence ID" value="NZ_CAJUXZ010000012.1"/>
</dbReference>
<accession>A0AAX3YQN4</accession>
<dbReference type="Proteomes" id="UP001066327">
    <property type="component" value="Unassembled WGS sequence"/>
</dbReference>
<dbReference type="EMBL" id="CP130953">
    <property type="protein sequence ID" value="WLF50760.1"/>
    <property type="molecule type" value="Genomic_DNA"/>
</dbReference>
<feature type="transmembrane region" description="Helical" evidence="1">
    <location>
        <begin position="6"/>
        <end position="34"/>
    </location>
</feature>
<dbReference type="InterPro" id="IPR046134">
    <property type="entry name" value="DUF6131"/>
</dbReference>
<evidence type="ECO:0000313" key="5">
    <source>
        <dbReference type="Proteomes" id="UP001231166"/>
    </source>
</evidence>
<proteinExistence type="predicted"/>
<organism evidence="3 5">
    <name type="scientific">Rhodococcus opacus</name>
    <name type="common">Nocardia opaca</name>
    <dbReference type="NCBI Taxonomy" id="37919"/>
    <lineage>
        <taxon>Bacteria</taxon>
        <taxon>Bacillati</taxon>
        <taxon>Actinomycetota</taxon>
        <taxon>Actinomycetes</taxon>
        <taxon>Mycobacteriales</taxon>
        <taxon>Nocardiaceae</taxon>
        <taxon>Rhodococcus</taxon>
    </lineage>
</organism>
<reference evidence="2" key="1">
    <citation type="submission" date="2022-12" db="EMBL/GenBank/DDBJ databases">
        <authorList>
            <person name="Krivoruchko A.V."/>
            <person name="Elkin A."/>
        </authorList>
    </citation>
    <scope>NUCLEOTIDE SEQUENCE</scope>
    <source>
        <strain evidence="2">IEGM 249</strain>
    </source>
</reference>
<dbReference type="Proteomes" id="UP001231166">
    <property type="component" value="Chromosome"/>
</dbReference>
<reference evidence="3" key="2">
    <citation type="submission" date="2023-07" db="EMBL/GenBank/DDBJ databases">
        <title>Genomic analysis of Rhodococcus opacus VOC-14 with glycol ethers degradation activity.</title>
        <authorList>
            <person name="Narkevich D.A."/>
            <person name="Hlushen A.M."/>
            <person name="Akhremchuk A.E."/>
            <person name="Sikolenko M.A."/>
            <person name="Valentovich L.N."/>
        </authorList>
    </citation>
    <scope>NUCLEOTIDE SEQUENCE</scope>
    <source>
        <strain evidence="3">VOC-14</strain>
    </source>
</reference>
<gene>
    <name evidence="2" type="ORF">O4328_11780</name>
    <name evidence="3" type="ORF">Q5707_18050</name>
</gene>
<evidence type="ECO:0000313" key="3">
    <source>
        <dbReference type="EMBL" id="WLF50760.1"/>
    </source>
</evidence>
<evidence type="ECO:0000256" key="1">
    <source>
        <dbReference type="SAM" id="Phobius"/>
    </source>
</evidence>
<keyword evidence="1" id="KW-0472">Membrane</keyword>
<dbReference type="AlphaFoldDB" id="A0AAX3YQN4"/>
<evidence type="ECO:0000313" key="2">
    <source>
        <dbReference type="EMBL" id="MCZ4584355.1"/>
    </source>
</evidence>
<dbReference type="Pfam" id="PF19626">
    <property type="entry name" value="DUF6131"/>
    <property type="match status" value="1"/>
</dbReference>
<keyword evidence="4" id="KW-1185">Reference proteome</keyword>
<dbReference type="EMBL" id="JAPWIS010000005">
    <property type="protein sequence ID" value="MCZ4584355.1"/>
    <property type="molecule type" value="Genomic_DNA"/>
</dbReference>
<keyword evidence="1" id="KW-1133">Transmembrane helix</keyword>